<evidence type="ECO:0000259" key="7">
    <source>
        <dbReference type="Pfam" id="PF14322"/>
    </source>
</evidence>
<comment type="similarity">
    <text evidence="2">Belongs to the SusD family.</text>
</comment>
<proteinExistence type="inferred from homology"/>
<dbReference type="CDD" id="cd08977">
    <property type="entry name" value="SusD"/>
    <property type="match status" value="1"/>
</dbReference>
<comment type="caution">
    <text evidence="8">The sequence shown here is derived from an EMBL/GenBank/DDBJ whole genome shotgun (WGS) entry which is preliminary data.</text>
</comment>
<dbReference type="InterPro" id="IPR012944">
    <property type="entry name" value="SusD_RagB_dom"/>
</dbReference>
<organism evidence="8 9">
    <name type="scientific">Pedobacter chinensis</name>
    <dbReference type="NCBI Taxonomy" id="2282421"/>
    <lineage>
        <taxon>Bacteria</taxon>
        <taxon>Pseudomonadati</taxon>
        <taxon>Bacteroidota</taxon>
        <taxon>Sphingobacteriia</taxon>
        <taxon>Sphingobacteriales</taxon>
        <taxon>Sphingobacteriaceae</taxon>
        <taxon>Pedobacter</taxon>
    </lineage>
</organism>
<dbReference type="InterPro" id="IPR033985">
    <property type="entry name" value="SusD-like_N"/>
</dbReference>
<feature type="domain" description="SusD-like N-terminal" evidence="7">
    <location>
        <begin position="90"/>
        <end position="222"/>
    </location>
</feature>
<dbReference type="GO" id="GO:0009279">
    <property type="term" value="C:cell outer membrane"/>
    <property type="evidence" value="ECO:0007669"/>
    <property type="project" value="UniProtKB-SubCell"/>
</dbReference>
<evidence type="ECO:0000256" key="3">
    <source>
        <dbReference type="ARBA" id="ARBA00022729"/>
    </source>
</evidence>
<dbReference type="EMBL" id="QPKV01000017">
    <property type="protein sequence ID" value="RDC54140.1"/>
    <property type="molecule type" value="Genomic_DNA"/>
</dbReference>
<dbReference type="PROSITE" id="PS51257">
    <property type="entry name" value="PROKAR_LIPOPROTEIN"/>
    <property type="match status" value="1"/>
</dbReference>
<dbReference type="Pfam" id="PF14322">
    <property type="entry name" value="SusD-like_3"/>
    <property type="match status" value="1"/>
</dbReference>
<keyword evidence="9" id="KW-1185">Reference proteome</keyword>
<dbReference type="SUPFAM" id="SSF48452">
    <property type="entry name" value="TPR-like"/>
    <property type="match status" value="1"/>
</dbReference>
<protein>
    <submittedName>
        <fullName evidence="8">RagB/SusD family nutrient uptake outer membrane protein</fullName>
    </submittedName>
</protein>
<sequence length="458" mass="50884">MEKKLLLTFACLMFLGFSACEKFVQIAPPKNQAELSRIFENDQTAVAATTGLYTQLIASSLLFCNGGMTIYPALSADELVNVTSSTLTDSFRNNQLLADNTTIGSTFWSNPYKNIFHANAVIEGLQNSSQVTPKLKERLLAEMLYIRALHHFYLLNLFGNVPLINTTDYEKNGNMARVEASVIFLNLINDLLKAKLYLTNNTTEQNRVNKETVTALLARIYLYQGDWQNAATQASEVLNSGKYSLEPLVAVFLAGSKEALLSLARPGANTAEGTALIPSSATTRPAYVISDALNDAFENGDNRKTTWLKSNVVSGITYTHPFKYKIRTGTTVTENYVVQRLAEVYLISAEAKAQLNDLAGAITDIDRIRQRAGVPLIKATHPAIGKEALLKLIMKERQVELFCEWGHRWFDLKRMNKADEILGVVKAPTWKPDAVLYPIPLAELQKNPNLTQNSGYFN</sequence>
<dbReference type="Pfam" id="PF07980">
    <property type="entry name" value="SusD_RagB"/>
    <property type="match status" value="1"/>
</dbReference>
<name>A0A369PPE5_9SPHI</name>
<reference evidence="8 9" key="1">
    <citation type="submission" date="2018-07" db="EMBL/GenBank/DDBJ databases">
        <title>Pedobacter sp. nov., isolated from soil.</title>
        <authorList>
            <person name="Zhou L.Y."/>
            <person name="Du Z.J."/>
        </authorList>
    </citation>
    <scope>NUCLEOTIDE SEQUENCE [LARGE SCALE GENOMIC DNA]</scope>
    <source>
        <strain evidence="8 9">JDX94</strain>
    </source>
</reference>
<evidence type="ECO:0000256" key="5">
    <source>
        <dbReference type="ARBA" id="ARBA00023237"/>
    </source>
</evidence>
<dbReference type="Proteomes" id="UP000253961">
    <property type="component" value="Unassembled WGS sequence"/>
</dbReference>
<dbReference type="RefSeq" id="WP_115405053.1">
    <property type="nucleotide sequence ID" value="NZ_QPKV01000017.1"/>
</dbReference>
<evidence type="ECO:0000259" key="6">
    <source>
        <dbReference type="Pfam" id="PF07980"/>
    </source>
</evidence>
<accession>A0A369PPE5</accession>
<keyword evidence="3" id="KW-0732">Signal</keyword>
<evidence type="ECO:0000313" key="9">
    <source>
        <dbReference type="Proteomes" id="UP000253961"/>
    </source>
</evidence>
<evidence type="ECO:0000256" key="4">
    <source>
        <dbReference type="ARBA" id="ARBA00023136"/>
    </source>
</evidence>
<comment type="subcellular location">
    <subcellularLocation>
        <location evidence="1">Cell outer membrane</location>
    </subcellularLocation>
</comment>
<feature type="domain" description="RagB/SusD" evidence="6">
    <location>
        <begin position="302"/>
        <end position="456"/>
    </location>
</feature>
<dbReference type="OrthoDB" id="621570at2"/>
<keyword evidence="5" id="KW-0998">Cell outer membrane</keyword>
<evidence type="ECO:0000256" key="1">
    <source>
        <dbReference type="ARBA" id="ARBA00004442"/>
    </source>
</evidence>
<dbReference type="AlphaFoldDB" id="A0A369PPE5"/>
<dbReference type="Gene3D" id="1.25.40.390">
    <property type="match status" value="1"/>
</dbReference>
<evidence type="ECO:0000256" key="2">
    <source>
        <dbReference type="ARBA" id="ARBA00006275"/>
    </source>
</evidence>
<dbReference type="InterPro" id="IPR011990">
    <property type="entry name" value="TPR-like_helical_dom_sf"/>
</dbReference>
<evidence type="ECO:0000313" key="8">
    <source>
        <dbReference type="EMBL" id="RDC54140.1"/>
    </source>
</evidence>
<gene>
    <name evidence="8" type="ORF">DU508_23185</name>
</gene>
<keyword evidence="4" id="KW-0472">Membrane</keyword>